<dbReference type="Proteomes" id="UP001345219">
    <property type="component" value="Chromosome 6"/>
</dbReference>
<dbReference type="AlphaFoldDB" id="A0AAN7K222"/>
<dbReference type="PANTHER" id="PTHR34213">
    <property type="entry name" value="NUCLEAR TRANSPORT FACTOR 2 (NTF2) FAMILY PROTEIN"/>
    <property type="match status" value="1"/>
</dbReference>
<keyword evidence="2" id="KW-1185">Reference proteome</keyword>
<organism evidence="1 2">
    <name type="scientific">Trapa incisa</name>
    <dbReference type="NCBI Taxonomy" id="236973"/>
    <lineage>
        <taxon>Eukaryota</taxon>
        <taxon>Viridiplantae</taxon>
        <taxon>Streptophyta</taxon>
        <taxon>Embryophyta</taxon>
        <taxon>Tracheophyta</taxon>
        <taxon>Spermatophyta</taxon>
        <taxon>Magnoliopsida</taxon>
        <taxon>eudicotyledons</taxon>
        <taxon>Gunneridae</taxon>
        <taxon>Pentapetalae</taxon>
        <taxon>rosids</taxon>
        <taxon>malvids</taxon>
        <taxon>Myrtales</taxon>
        <taxon>Lythraceae</taxon>
        <taxon>Trapa</taxon>
    </lineage>
</organism>
<name>A0AAN7K222_9MYRT</name>
<gene>
    <name evidence="1" type="ORF">SAY87_006944</name>
</gene>
<dbReference type="EMBL" id="JAXIOK010000013">
    <property type="protein sequence ID" value="KAK4756817.1"/>
    <property type="molecule type" value="Genomic_DNA"/>
</dbReference>
<accession>A0AAN7K222</accession>
<evidence type="ECO:0000313" key="1">
    <source>
        <dbReference type="EMBL" id="KAK4756817.1"/>
    </source>
</evidence>
<evidence type="ECO:0000313" key="2">
    <source>
        <dbReference type="Proteomes" id="UP001345219"/>
    </source>
</evidence>
<reference evidence="1 2" key="1">
    <citation type="journal article" date="2023" name="Hortic Res">
        <title>Pangenome of water caltrop reveals structural variations and asymmetric subgenome divergence after allopolyploidization.</title>
        <authorList>
            <person name="Zhang X."/>
            <person name="Chen Y."/>
            <person name="Wang L."/>
            <person name="Yuan Y."/>
            <person name="Fang M."/>
            <person name="Shi L."/>
            <person name="Lu R."/>
            <person name="Comes H.P."/>
            <person name="Ma Y."/>
            <person name="Chen Y."/>
            <person name="Huang G."/>
            <person name="Zhou Y."/>
            <person name="Zheng Z."/>
            <person name="Qiu Y."/>
        </authorList>
    </citation>
    <scope>NUCLEOTIDE SEQUENCE [LARGE SCALE GENOMIC DNA]</scope>
    <source>
        <tissue evidence="1">Roots</tissue>
    </source>
</reference>
<comment type="caution">
    <text evidence="1">The sequence shown here is derived from an EMBL/GenBank/DDBJ whole genome shotgun (WGS) entry which is preliminary data.</text>
</comment>
<protein>
    <submittedName>
        <fullName evidence="1">Uncharacterized protein</fullName>
    </submittedName>
</protein>
<sequence>MDQADERYNKEASDFGTRPTRLSETIMPHILNLILHMIDKRFIFTDLLFHFISLYPYHVNLHAWILQAFKESKIVEYSIEEPEVSPGKHEITIDNKQHYKFLGKDVDMISLIKLYIENGKVIRHEDWWDKKPPRSRETEKIPMFGRVMEAMRRGTMLATHAMMGFGNDHEKNN</sequence>
<proteinExistence type="predicted"/>
<dbReference type="PANTHER" id="PTHR34213:SF2">
    <property type="entry name" value="NUCLEAR TRANSPORT FACTOR 2 (NTF2) FAMILY PROTEIN"/>
    <property type="match status" value="1"/>
</dbReference>